<comment type="caution">
    <text evidence="2">The sequence shown here is derived from an EMBL/GenBank/DDBJ whole genome shotgun (WGS) entry which is preliminary data.</text>
</comment>
<dbReference type="Proteomes" id="UP001153076">
    <property type="component" value="Unassembled WGS sequence"/>
</dbReference>
<evidence type="ECO:0000256" key="1">
    <source>
        <dbReference type="SAM" id="MobiDB-lite"/>
    </source>
</evidence>
<sequence length="201" mass="23016">MVADLSETLMPHVRWGKWKLRIYYIWKLVLKRVNNIKHLKNAKVPHLLSKSGYPFIRKSSSRKDKEGVQKYKYFVCSKQGFRRASTKMKSNRKVKLHASSGRRPEKAHLVSKGIHNILKELKESNGGTSESKISELESFIGSSAPEQIDILPPKKCNTKGSGKRLKGGKEQAMEQQQKRLRLYRGYGQAYHDSCNCPSKLS</sequence>
<accession>A0A9Q1JXL2</accession>
<name>A0A9Q1JXL2_9CARY</name>
<organism evidence="2 3">
    <name type="scientific">Carnegiea gigantea</name>
    <dbReference type="NCBI Taxonomy" id="171969"/>
    <lineage>
        <taxon>Eukaryota</taxon>
        <taxon>Viridiplantae</taxon>
        <taxon>Streptophyta</taxon>
        <taxon>Embryophyta</taxon>
        <taxon>Tracheophyta</taxon>
        <taxon>Spermatophyta</taxon>
        <taxon>Magnoliopsida</taxon>
        <taxon>eudicotyledons</taxon>
        <taxon>Gunneridae</taxon>
        <taxon>Pentapetalae</taxon>
        <taxon>Caryophyllales</taxon>
        <taxon>Cactineae</taxon>
        <taxon>Cactaceae</taxon>
        <taxon>Cactoideae</taxon>
        <taxon>Echinocereeae</taxon>
        <taxon>Carnegiea</taxon>
    </lineage>
</organism>
<dbReference type="EMBL" id="JAKOGI010000577">
    <property type="protein sequence ID" value="KAJ8432877.1"/>
    <property type="molecule type" value="Genomic_DNA"/>
</dbReference>
<reference evidence="2" key="1">
    <citation type="submission" date="2022-04" db="EMBL/GenBank/DDBJ databases">
        <title>Carnegiea gigantea Genome sequencing and assembly v2.</title>
        <authorList>
            <person name="Copetti D."/>
            <person name="Sanderson M.J."/>
            <person name="Burquez A."/>
            <person name="Wojciechowski M.F."/>
        </authorList>
    </citation>
    <scope>NUCLEOTIDE SEQUENCE</scope>
    <source>
        <strain evidence="2">SGP5-SGP5p</strain>
        <tissue evidence="2">Aerial part</tissue>
    </source>
</reference>
<evidence type="ECO:0000313" key="3">
    <source>
        <dbReference type="Proteomes" id="UP001153076"/>
    </source>
</evidence>
<keyword evidence="3" id="KW-1185">Reference proteome</keyword>
<dbReference type="AlphaFoldDB" id="A0A9Q1JXL2"/>
<evidence type="ECO:0000313" key="2">
    <source>
        <dbReference type="EMBL" id="KAJ8432877.1"/>
    </source>
</evidence>
<proteinExistence type="predicted"/>
<protein>
    <submittedName>
        <fullName evidence="2">Uncharacterized protein</fullName>
    </submittedName>
</protein>
<gene>
    <name evidence="2" type="ORF">Cgig2_021013</name>
</gene>
<feature type="region of interest" description="Disordered" evidence="1">
    <location>
        <begin position="155"/>
        <end position="176"/>
    </location>
</feature>